<accession>A0ABY8KLB3</accession>
<dbReference type="EMBL" id="CP122283">
    <property type="protein sequence ID" value="WGF40269.1"/>
    <property type="molecule type" value="Genomic_DNA"/>
</dbReference>
<gene>
    <name evidence="1" type="ORF">QBO96_08355</name>
</gene>
<dbReference type="Proteomes" id="UP001244564">
    <property type="component" value="Chromosome"/>
</dbReference>
<sequence length="80" mass="9305">MSIVGWGRLLNTIRLLKNYEESGYLEHFCNAHGLDYRFYKRFIKANLAIISDQSELLDAIKEDKEFAKRLNDILGPIESV</sequence>
<evidence type="ECO:0000313" key="2">
    <source>
        <dbReference type="Proteomes" id="UP001244564"/>
    </source>
</evidence>
<keyword evidence="2" id="KW-1185">Reference proteome</keyword>
<evidence type="ECO:0000313" key="1">
    <source>
        <dbReference type="EMBL" id="WGF40269.1"/>
    </source>
</evidence>
<reference evidence="1 2" key="1">
    <citation type="submission" date="2023-04" db="EMBL/GenBank/DDBJ databases">
        <title>Genomic of Lysinibacillus capsici TSBLM.</title>
        <authorList>
            <person name="Hu X.S."/>
            <person name="Yu C.H."/>
        </authorList>
    </citation>
    <scope>NUCLEOTIDE SEQUENCE [LARGE SCALE GENOMIC DNA]</scope>
    <source>
        <strain evidence="1 2">TSBLM</strain>
    </source>
</reference>
<protein>
    <submittedName>
        <fullName evidence="1">Uncharacterized protein</fullName>
    </submittedName>
</protein>
<organism evidence="1 2">
    <name type="scientific">Lysinibacillus capsici</name>
    <dbReference type="NCBI Taxonomy" id="2115968"/>
    <lineage>
        <taxon>Bacteria</taxon>
        <taxon>Bacillati</taxon>
        <taxon>Bacillota</taxon>
        <taxon>Bacilli</taxon>
        <taxon>Bacillales</taxon>
        <taxon>Bacillaceae</taxon>
        <taxon>Lysinibacillus</taxon>
    </lineage>
</organism>
<dbReference type="RefSeq" id="WP_279495689.1">
    <property type="nucleotide sequence ID" value="NZ_CP122283.1"/>
</dbReference>
<proteinExistence type="predicted"/>
<name>A0ABY8KLB3_9BACI</name>